<accession>A0ABX8CJQ4</accession>
<dbReference type="Proteomes" id="UP000683310">
    <property type="component" value="Chromosome"/>
</dbReference>
<name>A0ABX8CJQ4_9NOCA</name>
<keyword evidence="2" id="KW-1133">Transmembrane helix</keyword>
<keyword evidence="2" id="KW-0812">Transmembrane</keyword>
<evidence type="ECO:0000256" key="1">
    <source>
        <dbReference type="SAM" id="MobiDB-lite"/>
    </source>
</evidence>
<keyword evidence="4" id="KW-1185">Reference proteome</keyword>
<sequence length="222" mass="23234">MPSDVPAAGMLKSYKKVSRWYPALDPAAPEPPGPEYAPAQPAFDETAGPARFPHYIHDAEPEVELPPVPESVRRNHFDGTWSDWMTERETTGTYTPPPRYRGNTVIEFPSGSGEPGTGPGHHAAQWMETLAEPEPTLAEHITRIASRRVSALTLLIVAIVLLVIVGGVALYVLNSHGGAPQSLGVPGAGAGSGPIAVAAAYNEMTAPAIIGDHGPTAGVPAG</sequence>
<gene>
    <name evidence="3" type="ORF">KHQ06_28935</name>
</gene>
<proteinExistence type="predicted"/>
<dbReference type="EMBL" id="CP074371">
    <property type="protein sequence ID" value="QVI20208.1"/>
    <property type="molecule type" value="Genomic_DNA"/>
</dbReference>
<feature type="transmembrane region" description="Helical" evidence="2">
    <location>
        <begin position="151"/>
        <end position="173"/>
    </location>
</feature>
<reference evidence="3 4" key="1">
    <citation type="submission" date="2021-04" db="EMBL/GenBank/DDBJ databases">
        <title>Nocardia tengchongensis.</title>
        <authorList>
            <person name="Zhuang k."/>
            <person name="Ran Y."/>
            <person name="Li W."/>
        </authorList>
    </citation>
    <scope>NUCLEOTIDE SEQUENCE [LARGE SCALE GENOMIC DNA]</scope>
    <source>
        <strain evidence="3 4">CFH S0057</strain>
    </source>
</reference>
<organism evidence="3 4">
    <name type="scientific">Nocardia tengchongensis</name>
    <dbReference type="NCBI Taxonomy" id="2055889"/>
    <lineage>
        <taxon>Bacteria</taxon>
        <taxon>Bacillati</taxon>
        <taxon>Actinomycetota</taxon>
        <taxon>Actinomycetes</taxon>
        <taxon>Mycobacteriales</taxon>
        <taxon>Nocardiaceae</taxon>
        <taxon>Nocardia</taxon>
    </lineage>
</organism>
<evidence type="ECO:0000313" key="4">
    <source>
        <dbReference type="Proteomes" id="UP000683310"/>
    </source>
</evidence>
<evidence type="ECO:0000256" key="2">
    <source>
        <dbReference type="SAM" id="Phobius"/>
    </source>
</evidence>
<evidence type="ECO:0008006" key="5">
    <source>
        <dbReference type="Google" id="ProtNLM"/>
    </source>
</evidence>
<feature type="region of interest" description="Disordered" evidence="1">
    <location>
        <begin position="25"/>
        <end position="49"/>
    </location>
</feature>
<protein>
    <recommendedName>
        <fullName evidence="5">DUF2510 domain-containing protein</fullName>
    </recommendedName>
</protein>
<keyword evidence="2" id="KW-0472">Membrane</keyword>
<evidence type="ECO:0000313" key="3">
    <source>
        <dbReference type="EMBL" id="QVI20208.1"/>
    </source>
</evidence>